<proteinExistence type="predicted"/>
<sequence length="70" mass="7591">MPDSLHHALEKIYENQVALAAAIEELALWVEVRGDDAATAGSVRDALDTLERNAEPIGRWIADLHGISGQ</sequence>
<dbReference type="EMBL" id="JAAVJI010000002">
    <property type="protein sequence ID" value="NJP00276.1"/>
    <property type="molecule type" value="Genomic_DNA"/>
</dbReference>
<protein>
    <submittedName>
        <fullName evidence="1">Uncharacterized protein</fullName>
    </submittedName>
</protein>
<name>A0ABX0YBA4_9PSED</name>
<organism evidence="1 2">
    <name type="scientific">Pseudomonas quercus</name>
    <dbReference type="NCBI Taxonomy" id="2722792"/>
    <lineage>
        <taxon>Bacteria</taxon>
        <taxon>Pseudomonadati</taxon>
        <taxon>Pseudomonadota</taxon>
        <taxon>Gammaproteobacteria</taxon>
        <taxon>Pseudomonadales</taxon>
        <taxon>Pseudomonadaceae</taxon>
        <taxon>Pseudomonas</taxon>
    </lineage>
</organism>
<dbReference type="RefSeq" id="WP_168082248.1">
    <property type="nucleotide sequence ID" value="NZ_JAAVJI010000002.1"/>
</dbReference>
<dbReference type="Proteomes" id="UP000746535">
    <property type="component" value="Unassembled WGS sequence"/>
</dbReference>
<evidence type="ECO:0000313" key="1">
    <source>
        <dbReference type="EMBL" id="NJP00276.1"/>
    </source>
</evidence>
<evidence type="ECO:0000313" key="2">
    <source>
        <dbReference type="Proteomes" id="UP000746535"/>
    </source>
</evidence>
<keyword evidence="2" id="KW-1185">Reference proteome</keyword>
<comment type="caution">
    <text evidence="1">The sequence shown here is derived from an EMBL/GenBank/DDBJ whole genome shotgun (WGS) entry which is preliminary data.</text>
</comment>
<gene>
    <name evidence="1" type="ORF">HBH25_05315</name>
</gene>
<accession>A0ABX0YBA4</accession>
<reference evidence="1 2" key="1">
    <citation type="submission" date="2020-03" db="EMBL/GenBank/DDBJ databases">
        <authorList>
            <person name="Wang L."/>
            <person name="He N."/>
            <person name="Li Y."/>
            <person name="Fang Y."/>
            <person name="Zhang F."/>
        </authorList>
    </citation>
    <scope>NUCLEOTIDE SEQUENCE [LARGE SCALE GENOMIC DNA]</scope>
    <source>
        <strain evidence="2">hsmgli-8</strain>
    </source>
</reference>